<feature type="region of interest" description="Disordered" evidence="1">
    <location>
        <begin position="32"/>
        <end position="51"/>
    </location>
</feature>
<evidence type="ECO:0000313" key="3">
    <source>
        <dbReference type="Proteomes" id="UP000026960"/>
    </source>
</evidence>
<keyword evidence="3" id="KW-1185">Reference proteome</keyword>
<evidence type="ECO:0000256" key="1">
    <source>
        <dbReference type="SAM" id="MobiDB-lite"/>
    </source>
</evidence>
<dbReference type="Proteomes" id="UP000026960">
    <property type="component" value="Chromosome 10"/>
</dbReference>
<protein>
    <submittedName>
        <fullName evidence="2">Uncharacterized protein</fullName>
    </submittedName>
</protein>
<proteinExistence type="predicted"/>
<sequence length="99" mass="10833">MISGYPSKMEACGMAHVSSTISTTEKASLTFATSPTQRCSSPTTSSCRLSTSASPMPISIMTERLRRHQWLLHSSSITKLMLLLERINSLITNINPLFG</sequence>
<dbReference type="Gramene" id="OBART10G03530.1">
    <property type="protein sequence ID" value="OBART10G03530.1"/>
    <property type="gene ID" value="OBART10G03530"/>
</dbReference>
<dbReference type="HOGENOM" id="CLU_2324072_0_0_1"/>
<dbReference type="AlphaFoldDB" id="A0A0D3HBJ0"/>
<dbReference type="EnsemblPlants" id="OBART10G03530.1">
    <property type="protein sequence ID" value="OBART10G03530.1"/>
    <property type="gene ID" value="OBART10G03530"/>
</dbReference>
<accession>A0A0D3HBJ0</accession>
<dbReference type="PaxDb" id="65489-OBART10G03530.1"/>
<reference evidence="2" key="1">
    <citation type="journal article" date="2009" name="Rice">
        <title>De Novo Next Generation Sequencing of Plant Genomes.</title>
        <authorList>
            <person name="Rounsley S."/>
            <person name="Marri P.R."/>
            <person name="Yu Y."/>
            <person name="He R."/>
            <person name="Sisneros N."/>
            <person name="Goicoechea J.L."/>
            <person name="Lee S.J."/>
            <person name="Angelova A."/>
            <person name="Kudrna D."/>
            <person name="Luo M."/>
            <person name="Affourtit J."/>
            <person name="Desany B."/>
            <person name="Knight J."/>
            <person name="Niazi F."/>
            <person name="Egholm M."/>
            <person name="Wing R.A."/>
        </authorList>
    </citation>
    <scope>NUCLEOTIDE SEQUENCE [LARGE SCALE GENOMIC DNA]</scope>
    <source>
        <strain evidence="2">cv. IRGC 105608</strain>
    </source>
</reference>
<organism evidence="2">
    <name type="scientific">Oryza barthii</name>
    <dbReference type="NCBI Taxonomy" id="65489"/>
    <lineage>
        <taxon>Eukaryota</taxon>
        <taxon>Viridiplantae</taxon>
        <taxon>Streptophyta</taxon>
        <taxon>Embryophyta</taxon>
        <taxon>Tracheophyta</taxon>
        <taxon>Spermatophyta</taxon>
        <taxon>Magnoliopsida</taxon>
        <taxon>Liliopsida</taxon>
        <taxon>Poales</taxon>
        <taxon>Poaceae</taxon>
        <taxon>BOP clade</taxon>
        <taxon>Oryzoideae</taxon>
        <taxon>Oryzeae</taxon>
        <taxon>Oryzinae</taxon>
        <taxon>Oryza</taxon>
    </lineage>
</organism>
<reference evidence="2" key="2">
    <citation type="submission" date="2015-03" db="UniProtKB">
        <authorList>
            <consortium name="EnsemblPlants"/>
        </authorList>
    </citation>
    <scope>IDENTIFICATION</scope>
</reference>
<evidence type="ECO:0000313" key="2">
    <source>
        <dbReference type="EnsemblPlants" id="OBART10G03530.1"/>
    </source>
</evidence>
<name>A0A0D3HBJ0_9ORYZ</name>